<dbReference type="AlphaFoldDB" id="A0A929KWT3"/>
<proteinExistence type="predicted"/>
<organism evidence="1 2">
    <name type="scientific">Mucilaginibacter myungsuensis</name>
    <dbReference type="NCBI Taxonomy" id="649104"/>
    <lineage>
        <taxon>Bacteria</taxon>
        <taxon>Pseudomonadati</taxon>
        <taxon>Bacteroidota</taxon>
        <taxon>Sphingobacteriia</taxon>
        <taxon>Sphingobacteriales</taxon>
        <taxon>Sphingobacteriaceae</taxon>
        <taxon>Mucilaginibacter</taxon>
    </lineage>
</organism>
<evidence type="ECO:0000313" key="1">
    <source>
        <dbReference type="EMBL" id="MBE9663084.1"/>
    </source>
</evidence>
<dbReference type="EMBL" id="JADFFL010000005">
    <property type="protein sequence ID" value="MBE9663084.1"/>
    <property type="molecule type" value="Genomic_DNA"/>
</dbReference>
<sequence length="328" mass="36690">MSRNSLSKAFEELRTMVASEHQAYAAVPIPNLPLHRLGITSEGQPIFFVRCSPQKSRAKQAGYRLERLIIQFSKKCLIKNNQQEEAEETFTTIELRPGADELIAYFLDVFYLLIKGLPKNTVVGDLNEKLHEVLSLFNHLSAPPKRTVQGLWAELLVIERAKDPARLVKAWHRESTDKYDFNDGVSKIEVKSAASSRRVHHFSAEQLLPNPSSQTLIISIFAIETAAGSSIDDLVEAINKRLQDEALLLDLKMKIGKTLGNALESARDHYFDYAQAADSIRLFDTNDIPKIAVENIPPQIQRVSYDSDLTDVSPVSVSDHASALLKAI</sequence>
<dbReference type="Pfam" id="PF14390">
    <property type="entry name" value="DUF4420"/>
    <property type="match status" value="1"/>
</dbReference>
<dbReference type="InterPro" id="IPR025534">
    <property type="entry name" value="DUF4420"/>
</dbReference>
<gene>
    <name evidence="1" type="ORF">IRJ16_14440</name>
</gene>
<accession>A0A929KWT3</accession>
<protein>
    <submittedName>
        <fullName evidence="1">PD-(D/E)XK motif protein</fullName>
    </submittedName>
</protein>
<keyword evidence="2" id="KW-1185">Reference proteome</keyword>
<reference evidence="1" key="1">
    <citation type="submission" date="2020-10" db="EMBL/GenBank/DDBJ databases">
        <title>Mucilaginibacter mali sp. nov., isolated from rhizosphere soil of apple orchard.</title>
        <authorList>
            <person name="Lee J.-S."/>
            <person name="Kim H.S."/>
            <person name="Kim J.-S."/>
        </authorList>
    </citation>
    <scope>NUCLEOTIDE SEQUENCE</scope>
    <source>
        <strain evidence="1">KCTC 22746</strain>
    </source>
</reference>
<evidence type="ECO:0000313" key="2">
    <source>
        <dbReference type="Proteomes" id="UP000622475"/>
    </source>
</evidence>
<dbReference type="RefSeq" id="WP_194112312.1">
    <property type="nucleotide sequence ID" value="NZ_JADFFL010000005.1"/>
</dbReference>
<comment type="caution">
    <text evidence="1">The sequence shown here is derived from an EMBL/GenBank/DDBJ whole genome shotgun (WGS) entry which is preliminary data.</text>
</comment>
<dbReference type="Proteomes" id="UP000622475">
    <property type="component" value="Unassembled WGS sequence"/>
</dbReference>
<name>A0A929KWT3_9SPHI</name>